<evidence type="ECO:0000313" key="2">
    <source>
        <dbReference type="EMBL" id="HEE18591.1"/>
    </source>
</evidence>
<proteinExistence type="predicted"/>
<gene>
    <name evidence="2" type="primary">raiA</name>
    <name evidence="2" type="ORF">ENP62_03460</name>
    <name evidence="1" type="ORF">ENP94_03045</name>
    <name evidence="3" type="ORF">ENS16_01460</name>
</gene>
<dbReference type="AlphaFoldDB" id="A0A7C1WIL1"/>
<organism evidence="2">
    <name type="scientific">candidate division WOR-3 bacterium</name>
    <dbReference type="NCBI Taxonomy" id="2052148"/>
    <lineage>
        <taxon>Bacteria</taxon>
        <taxon>Bacteria division WOR-3</taxon>
    </lineage>
</organism>
<dbReference type="InterPro" id="IPR036567">
    <property type="entry name" value="RHF-like"/>
</dbReference>
<dbReference type="SUPFAM" id="SSF69754">
    <property type="entry name" value="Ribosome binding protein Y (YfiA homologue)"/>
    <property type="match status" value="1"/>
</dbReference>
<evidence type="ECO:0000313" key="3">
    <source>
        <dbReference type="EMBL" id="HFJ53343.1"/>
    </source>
</evidence>
<dbReference type="CDD" id="cd00552">
    <property type="entry name" value="RaiA"/>
    <property type="match status" value="1"/>
</dbReference>
<dbReference type="InterPro" id="IPR003489">
    <property type="entry name" value="RHF/RaiA"/>
</dbReference>
<evidence type="ECO:0000313" key="1">
    <source>
        <dbReference type="EMBL" id="HEA86968.1"/>
    </source>
</evidence>
<reference evidence="2" key="1">
    <citation type="journal article" date="2020" name="mSystems">
        <title>Genome- and Community-Level Interaction Insights into Carbon Utilization and Element Cycling Functions of Hydrothermarchaeota in Hydrothermal Sediment.</title>
        <authorList>
            <person name="Zhou Z."/>
            <person name="Liu Y."/>
            <person name="Xu W."/>
            <person name="Pan J."/>
            <person name="Luo Z.H."/>
            <person name="Li M."/>
        </authorList>
    </citation>
    <scope>NUCLEOTIDE SEQUENCE [LARGE SCALE GENOMIC DNA]</scope>
    <source>
        <strain evidence="2">SpSt-236</strain>
        <strain evidence="1">SpSt-265</strain>
        <strain evidence="3">SpSt-465</strain>
    </source>
</reference>
<dbReference type="EMBL" id="DSTU01000003">
    <property type="protein sequence ID" value="HFJ53343.1"/>
    <property type="molecule type" value="Genomic_DNA"/>
</dbReference>
<dbReference type="EMBL" id="DSLG01000003">
    <property type="protein sequence ID" value="HEA86968.1"/>
    <property type="molecule type" value="Genomic_DNA"/>
</dbReference>
<comment type="caution">
    <text evidence="2">The sequence shown here is derived from an EMBL/GenBank/DDBJ whole genome shotgun (WGS) entry which is preliminary data.</text>
</comment>
<dbReference type="Gene3D" id="3.30.160.100">
    <property type="entry name" value="Ribosome hibernation promotion factor-like"/>
    <property type="match status" value="1"/>
</dbReference>
<accession>A0A7C1WIL1</accession>
<name>A0A7C1WIL1_UNCW3</name>
<protein>
    <submittedName>
        <fullName evidence="2">Ribosome-associated translation inhibitor RaiA</fullName>
    </submittedName>
</protein>
<dbReference type="EMBL" id="DSKA01000249">
    <property type="protein sequence ID" value="HEE18591.1"/>
    <property type="molecule type" value="Genomic_DNA"/>
</dbReference>
<dbReference type="Pfam" id="PF02482">
    <property type="entry name" value="Ribosomal_S30AE"/>
    <property type="match status" value="1"/>
</dbReference>
<dbReference type="NCBIfam" id="TIGR00741">
    <property type="entry name" value="yfiA"/>
    <property type="match status" value="1"/>
</dbReference>
<sequence>MQVTITARHLEVTPHLRTYIEKKISKIARYDHQVLEGEIILFRDRAFEIAEGKFHSSHFIVTAKGQGKDLYEAVNDLTDKLTVQLERHLEKIRTRRRRAGRAKTGG</sequence>